<accession>A0A923NF08</accession>
<comment type="caution">
    <text evidence="1">The sequence shown here is derived from an EMBL/GenBank/DDBJ whole genome shotgun (WGS) entry which is preliminary data.</text>
</comment>
<proteinExistence type="predicted"/>
<evidence type="ECO:0000313" key="1">
    <source>
        <dbReference type="EMBL" id="MBC6499405.1"/>
    </source>
</evidence>
<protein>
    <submittedName>
        <fullName evidence="1">Uncharacterized protein</fullName>
    </submittedName>
</protein>
<dbReference type="EMBL" id="JACSZT010000009">
    <property type="protein sequence ID" value="MBC6499405.1"/>
    <property type="molecule type" value="Genomic_DNA"/>
</dbReference>
<dbReference type="AlphaFoldDB" id="A0A923NF08"/>
<sequence length="49" mass="5342">MSQSQTSLFDGPAASDETPTVTGQVKNILFAAQDSFYKVMIIEVADQNF</sequence>
<reference evidence="1" key="1">
    <citation type="submission" date="2020-08" db="EMBL/GenBank/DDBJ databases">
        <title>Complete genome sequence of Weissella confusa strain FS54 provides insights into metabolic potential.</title>
        <authorList>
            <person name="Fhoula I."/>
            <person name="Najjari A."/>
            <person name="Lekired A."/>
            <person name="Bessrour-Aouam N."/>
            <person name="Jaballah S."/>
            <person name="Klibi N."/>
            <person name="Ouzari H.-I."/>
        </authorList>
    </citation>
    <scope>NUCLEOTIDE SEQUENCE</scope>
    <source>
        <strain evidence="1">FS54</strain>
    </source>
</reference>
<organism evidence="1 2">
    <name type="scientific">Weissella confusa</name>
    <name type="common">Lactobacillus confusus</name>
    <dbReference type="NCBI Taxonomy" id="1583"/>
    <lineage>
        <taxon>Bacteria</taxon>
        <taxon>Bacillati</taxon>
        <taxon>Bacillota</taxon>
        <taxon>Bacilli</taxon>
        <taxon>Lactobacillales</taxon>
        <taxon>Lactobacillaceae</taxon>
        <taxon>Weissella</taxon>
    </lineage>
</organism>
<gene>
    <name evidence="1" type="ORF">H7R52_13205</name>
</gene>
<dbReference type="Proteomes" id="UP000650485">
    <property type="component" value="Unassembled WGS sequence"/>
</dbReference>
<name>A0A923NF08_WEICO</name>
<evidence type="ECO:0000313" key="2">
    <source>
        <dbReference type="Proteomes" id="UP000650485"/>
    </source>
</evidence>